<organism evidence="5">
    <name type="scientific">Pectobacterium atrosepticum</name>
    <name type="common">Erwinia carotovora subsp. atroseptica</name>
    <dbReference type="NCBI Taxonomy" id="29471"/>
    <lineage>
        <taxon>Bacteria</taxon>
        <taxon>Pseudomonadati</taxon>
        <taxon>Pseudomonadota</taxon>
        <taxon>Gammaproteobacteria</taxon>
        <taxon>Enterobacterales</taxon>
        <taxon>Pectobacteriaceae</taxon>
        <taxon>Pectobacterium</taxon>
    </lineage>
</organism>
<dbReference type="GO" id="GO:0006631">
    <property type="term" value="P:fatty acid metabolic process"/>
    <property type="evidence" value="ECO:0007669"/>
    <property type="project" value="TreeGrafter"/>
</dbReference>
<dbReference type="SUPFAM" id="SSF56801">
    <property type="entry name" value="Acetyl-CoA synthetase-like"/>
    <property type="match status" value="1"/>
</dbReference>
<dbReference type="Gene3D" id="3.30.300.30">
    <property type="match status" value="1"/>
</dbReference>
<proteinExistence type="inferred from homology"/>
<evidence type="ECO:0000313" key="5">
    <source>
        <dbReference type="EMBL" id="AFH56900.1"/>
    </source>
</evidence>
<sequence length="520" mass="58568">MNAFSSFRKHALLHSKETAVKSMNHNISFYNLLLLIQRIATGLKNANIKKGDRISIHMGNCFELIATYYACLKIGAIFVPLSLKLSAKEVKDLIQHSSSCAYIGDKKRFYETKQEVESCTTIEKIWVIDLKIKDKENNTHNWEEIISQSYDDSEDNTYTDEIASIFYTSGTTGHPKGIVYSQKTLTDAINLTKATINPKLHKSDGDKPAILSLVDLISPWSILITFAALHKGYSVLLLSEVDIENITETLKEIKPAWIAGTPSNFHKIIKKEENNNNSLDLSETVCVAGGDSCATELSQKFFECFGSHLQSSYGQTELGGPVIYHHDIYAINEPSIGWPLPGVEIKIKNTQSSNGELFIRSPAKTIGIWNGHDIELFPSDRWLATGDLVRQEKNRNLIFLGREKDQIKIEGYPVYPIEIEHTLIQHEDIAASVVFSVPDNFAGERIIALIQPQKNHSLNAETIASYLSNNLAHYKHPSEYIFIQEIPVNTTGKISRRKLSNEYHSLKSQAEIIFDVRIKQ</sequence>
<feature type="domain" description="AMP-binding enzyme C-terminal" evidence="4">
    <location>
        <begin position="418"/>
        <end position="493"/>
    </location>
</feature>
<dbReference type="KEGG" id="patr:EV46_04905"/>
<evidence type="ECO:0000256" key="2">
    <source>
        <dbReference type="ARBA" id="ARBA00022598"/>
    </source>
</evidence>
<protein>
    <submittedName>
        <fullName evidence="5">Cfl</fullName>
    </submittedName>
</protein>
<dbReference type="AlphaFoldDB" id="M4GYW2"/>
<dbReference type="Pfam" id="PF13193">
    <property type="entry name" value="AMP-binding_C"/>
    <property type="match status" value="1"/>
</dbReference>
<evidence type="ECO:0000259" key="4">
    <source>
        <dbReference type="Pfam" id="PF13193"/>
    </source>
</evidence>
<dbReference type="InterPro" id="IPR025110">
    <property type="entry name" value="AMP-bd_C"/>
</dbReference>
<dbReference type="Gene3D" id="3.40.50.12780">
    <property type="entry name" value="N-terminal domain of ligase-like"/>
    <property type="match status" value="1"/>
</dbReference>
<dbReference type="RefSeq" id="WP_011092228.1">
    <property type="nucleotide sequence ID" value="NZ_CP007744.1"/>
</dbReference>
<reference evidence="5" key="1">
    <citation type="submission" date="2012-03" db="EMBL/GenBank/DDBJ databases">
        <title>First horizontally acquired island (HAI) in Pectobacterium atrosepticum type strain ICMP1526 encoding coronafacic acid (cfa) biosynthetic cluster.</title>
        <authorList>
            <person name="Panda P."/>
            <person name="Fiers M.W.E.J."/>
            <person name="Pitman A.R."/>
        </authorList>
    </citation>
    <scope>NUCLEOTIDE SEQUENCE</scope>
    <source>
        <strain evidence="5">ICMP1526</strain>
    </source>
</reference>
<evidence type="ECO:0000256" key="1">
    <source>
        <dbReference type="ARBA" id="ARBA00006432"/>
    </source>
</evidence>
<dbReference type="InterPro" id="IPR042099">
    <property type="entry name" value="ANL_N_sf"/>
</dbReference>
<dbReference type="PATRIC" id="fig|29471.24.peg.1006"/>
<gene>
    <name evidence="5" type="primary">cfl</name>
    <name evidence="5" type="ORF">KCQ_13275</name>
</gene>
<dbReference type="Pfam" id="PF00501">
    <property type="entry name" value="AMP-binding"/>
    <property type="match status" value="1"/>
</dbReference>
<comment type="similarity">
    <text evidence="1">Belongs to the ATP-dependent AMP-binding enzyme family.</text>
</comment>
<dbReference type="InterPro" id="IPR020845">
    <property type="entry name" value="AMP-binding_CS"/>
</dbReference>
<dbReference type="GeneID" id="57207787"/>
<feature type="domain" description="AMP-dependent synthetase/ligase" evidence="3">
    <location>
        <begin position="7"/>
        <end position="368"/>
    </location>
</feature>
<accession>M4GYW2</accession>
<dbReference type="PANTHER" id="PTHR43201">
    <property type="entry name" value="ACYL-COA SYNTHETASE"/>
    <property type="match status" value="1"/>
</dbReference>
<name>M4GYW2_PECAT</name>
<evidence type="ECO:0000259" key="3">
    <source>
        <dbReference type="Pfam" id="PF00501"/>
    </source>
</evidence>
<keyword evidence="2" id="KW-0436">Ligase</keyword>
<dbReference type="GO" id="GO:0031956">
    <property type="term" value="F:medium-chain fatty acid-CoA ligase activity"/>
    <property type="evidence" value="ECO:0007669"/>
    <property type="project" value="TreeGrafter"/>
</dbReference>
<dbReference type="InterPro" id="IPR045851">
    <property type="entry name" value="AMP-bd_C_sf"/>
</dbReference>
<dbReference type="OMA" id="WRGFDHG"/>
<dbReference type="KEGG" id="pato:GZ59_09940"/>
<dbReference type="EMBL" id="JQ771054">
    <property type="protein sequence ID" value="AFH56900.1"/>
    <property type="molecule type" value="Genomic_DNA"/>
</dbReference>
<dbReference type="PROSITE" id="PS00455">
    <property type="entry name" value="AMP_BINDING"/>
    <property type="match status" value="1"/>
</dbReference>
<dbReference type="PANTHER" id="PTHR43201:SF5">
    <property type="entry name" value="MEDIUM-CHAIN ACYL-COA LIGASE ACSF2, MITOCHONDRIAL"/>
    <property type="match status" value="1"/>
</dbReference>
<dbReference type="InterPro" id="IPR000873">
    <property type="entry name" value="AMP-dep_synth/lig_dom"/>
</dbReference>